<dbReference type="Gene3D" id="1.20.58.60">
    <property type="match status" value="1"/>
</dbReference>
<dbReference type="Proteomes" id="UP000828390">
    <property type="component" value="Unassembled WGS sequence"/>
</dbReference>
<comment type="caution">
    <text evidence="1">The sequence shown here is derived from an EMBL/GenBank/DDBJ whole genome shotgun (WGS) entry which is preliminary data.</text>
</comment>
<gene>
    <name evidence="1" type="ORF">DPMN_099615</name>
</gene>
<evidence type="ECO:0000313" key="1">
    <source>
        <dbReference type="EMBL" id="KAH3857018.1"/>
    </source>
</evidence>
<accession>A0A9D4LEF6</accession>
<proteinExistence type="predicted"/>
<sequence length="72" mass="8250">MIFKLLSISVYNSHTALCLSCFQLESLQAEAERLEEEKPDEAEAIRDKIAEINNVWVNLKDMVRHADSSWGL</sequence>
<dbReference type="SUPFAM" id="SSF46966">
    <property type="entry name" value="Spectrin repeat"/>
    <property type="match status" value="1"/>
</dbReference>
<reference evidence="1" key="2">
    <citation type="submission" date="2020-11" db="EMBL/GenBank/DDBJ databases">
        <authorList>
            <person name="McCartney M.A."/>
            <person name="Auch B."/>
            <person name="Kono T."/>
            <person name="Mallez S."/>
            <person name="Becker A."/>
            <person name="Gohl D.M."/>
            <person name="Silverstein K.A.T."/>
            <person name="Koren S."/>
            <person name="Bechman K.B."/>
            <person name="Herman A."/>
            <person name="Abrahante J.E."/>
            <person name="Garbe J."/>
        </authorList>
    </citation>
    <scope>NUCLEOTIDE SEQUENCE</scope>
    <source>
        <strain evidence="1">Duluth1</strain>
        <tissue evidence="1">Whole animal</tissue>
    </source>
</reference>
<evidence type="ECO:0000313" key="2">
    <source>
        <dbReference type="Proteomes" id="UP000828390"/>
    </source>
</evidence>
<name>A0A9D4LEF6_DREPO</name>
<protein>
    <submittedName>
        <fullName evidence="1">Uncharacterized protein</fullName>
    </submittedName>
</protein>
<dbReference type="EMBL" id="JAIWYP010000003">
    <property type="protein sequence ID" value="KAH3857018.1"/>
    <property type="molecule type" value="Genomic_DNA"/>
</dbReference>
<dbReference type="AlphaFoldDB" id="A0A9D4LEF6"/>
<reference evidence="1" key="1">
    <citation type="journal article" date="2019" name="bioRxiv">
        <title>The Genome of the Zebra Mussel, Dreissena polymorpha: A Resource for Invasive Species Research.</title>
        <authorList>
            <person name="McCartney M.A."/>
            <person name="Auch B."/>
            <person name="Kono T."/>
            <person name="Mallez S."/>
            <person name="Zhang Y."/>
            <person name="Obille A."/>
            <person name="Becker A."/>
            <person name="Abrahante J.E."/>
            <person name="Garbe J."/>
            <person name="Badalamenti J.P."/>
            <person name="Herman A."/>
            <person name="Mangelson H."/>
            <person name="Liachko I."/>
            <person name="Sullivan S."/>
            <person name="Sone E.D."/>
            <person name="Koren S."/>
            <person name="Silverstein K.A.T."/>
            <person name="Beckman K.B."/>
            <person name="Gohl D.M."/>
        </authorList>
    </citation>
    <scope>NUCLEOTIDE SEQUENCE</scope>
    <source>
        <strain evidence="1">Duluth1</strain>
        <tissue evidence="1">Whole animal</tissue>
    </source>
</reference>
<organism evidence="1 2">
    <name type="scientific">Dreissena polymorpha</name>
    <name type="common">Zebra mussel</name>
    <name type="synonym">Mytilus polymorpha</name>
    <dbReference type="NCBI Taxonomy" id="45954"/>
    <lineage>
        <taxon>Eukaryota</taxon>
        <taxon>Metazoa</taxon>
        <taxon>Spiralia</taxon>
        <taxon>Lophotrochozoa</taxon>
        <taxon>Mollusca</taxon>
        <taxon>Bivalvia</taxon>
        <taxon>Autobranchia</taxon>
        <taxon>Heteroconchia</taxon>
        <taxon>Euheterodonta</taxon>
        <taxon>Imparidentia</taxon>
        <taxon>Neoheterodontei</taxon>
        <taxon>Myida</taxon>
        <taxon>Dreissenoidea</taxon>
        <taxon>Dreissenidae</taxon>
        <taxon>Dreissena</taxon>
    </lineage>
</organism>
<keyword evidence="2" id="KW-1185">Reference proteome</keyword>